<keyword evidence="2" id="KW-0378">Hydrolase</keyword>
<proteinExistence type="predicted"/>
<dbReference type="InterPro" id="IPR003675">
    <property type="entry name" value="Rce1/LyrA-like_dom"/>
</dbReference>
<evidence type="ECO:0000259" key="1">
    <source>
        <dbReference type="Pfam" id="PF02517"/>
    </source>
</evidence>
<dbReference type="InterPro" id="IPR042150">
    <property type="entry name" value="MmRce1-like"/>
</dbReference>
<keyword evidence="3" id="KW-1185">Reference proteome</keyword>
<gene>
    <name evidence="2" type="ORF">NI17_005120</name>
</gene>
<evidence type="ECO:0000313" key="3">
    <source>
        <dbReference type="Proteomes" id="UP000265719"/>
    </source>
</evidence>
<sequence length="314" mass="33283">MTTDRRPLALPLTVFLLIAFGLSWLLATPLWLGDGLDHPLFMPITLAMMATPAIAALVVVFFVERPEHRARALGLWPLRPAGRLVGYLALGLVVPVVLVLAALPVGAAIGVYPADFTHFSAFREQVEAQLEAAGATGPQIPIGVLVAVQFVNVVIGAFVNLVPALGEELGWRGWLLPRLQRFGTAAALLVSGVIWGLWHAPLILLGYNYPTAPPWLGLLMMTGFCVVLGAVFGWLRLRSGSVWPAALAHGSLNAAAGFSLVFAQAGETIDTTRATILGWSGWIVPLLLVAVLFATGQFRPAPAEPTGVSGRPAS</sequence>
<dbReference type="GO" id="GO:0080120">
    <property type="term" value="P:CAAX-box protein maturation"/>
    <property type="evidence" value="ECO:0007669"/>
    <property type="project" value="UniProtKB-ARBA"/>
</dbReference>
<dbReference type="Pfam" id="PF02517">
    <property type="entry name" value="Rce1-like"/>
    <property type="match status" value="1"/>
</dbReference>
<dbReference type="GO" id="GO:0004175">
    <property type="term" value="F:endopeptidase activity"/>
    <property type="evidence" value="ECO:0007669"/>
    <property type="project" value="UniProtKB-ARBA"/>
</dbReference>
<dbReference type="PANTHER" id="PTHR35797">
    <property type="entry name" value="PROTEASE-RELATED"/>
    <property type="match status" value="1"/>
</dbReference>
<protein>
    <submittedName>
        <fullName evidence="2">CPBP family intramembrane metalloprotease</fullName>
    </submittedName>
</protein>
<reference evidence="2" key="1">
    <citation type="submission" date="2020-10" db="EMBL/GenBank/DDBJ databases">
        <title>De novo genome project of the cellulose decomposer Thermobifida halotolerans type strain.</title>
        <authorList>
            <person name="Nagy I."/>
            <person name="Horvath B."/>
            <person name="Kukolya J."/>
            <person name="Nagy I."/>
            <person name="Orsini M."/>
        </authorList>
    </citation>
    <scope>NUCLEOTIDE SEQUENCE</scope>
    <source>
        <strain evidence="2">DSM 44931</strain>
    </source>
</reference>
<organism evidence="2 3">
    <name type="scientific">Thermobifida halotolerans</name>
    <dbReference type="NCBI Taxonomy" id="483545"/>
    <lineage>
        <taxon>Bacteria</taxon>
        <taxon>Bacillati</taxon>
        <taxon>Actinomycetota</taxon>
        <taxon>Actinomycetes</taxon>
        <taxon>Streptosporangiales</taxon>
        <taxon>Nocardiopsidaceae</taxon>
        <taxon>Thermobifida</taxon>
    </lineage>
</organism>
<keyword evidence="2" id="KW-0645">Protease</keyword>
<keyword evidence="2" id="KW-0482">Metalloprotease</keyword>
<evidence type="ECO:0000313" key="2">
    <source>
        <dbReference type="EMBL" id="UOE20601.1"/>
    </source>
</evidence>
<dbReference type="KEGG" id="thao:NI17_005120"/>
<accession>A0A399G9C9</accession>
<dbReference type="RefSeq" id="WP_068691948.1">
    <property type="nucleotide sequence ID" value="NZ_CP063196.1"/>
</dbReference>
<dbReference type="EMBL" id="CP063196">
    <property type="protein sequence ID" value="UOE20601.1"/>
    <property type="molecule type" value="Genomic_DNA"/>
</dbReference>
<dbReference type="OrthoDB" id="3693644at2"/>
<name>A0A399G9C9_9ACTN</name>
<dbReference type="GO" id="GO:0008237">
    <property type="term" value="F:metallopeptidase activity"/>
    <property type="evidence" value="ECO:0007669"/>
    <property type="project" value="UniProtKB-KW"/>
</dbReference>
<dbReference type="PANTHER" id="PTHR35797:SF1">
    <property type="entry name" value="PROTEASE"/>
    <property type="match status" value="1"/>
</dbReference>
<dbReference type="AlphaFoldDB" id="A0A399G9C9"/>
<feature type="domain" description="CAAX prenyl protease 2/Lysostaphin resistance protein A-like" evidence="1">
    <location>
        <begin position="153"/>
        <end position="254"/>
    </location>
</feature>
<dbReference type="Proteomes" id="UP000265719">
    <property type="component" value="Chromosome"/>
</dbReference>